<proteinExistence type="predicted"/>
<name>A0A852TCI1_9BACI</name>
<organism evidence="1 2">
    <name type="scientific">Neobacillus niacini</name>
    <dbReference type="NCBI Taxonomy" id="86668"/>
    <lineage>
        <taxon>Bacteria</taxon>
        <taxon>Bacillati</taxon>
        <taxon>Bacillota</taxon>
        <taxon>Bacilli</taxon>
        <taxon>Bacillales</taxon>
        <taxon>Bacillaceae</taxon>
        <taxon>Neobacillus</taxon>
    </lineage>
</organism>
<sequence length="150" mass="16464">MTKALDSLTTELVASLQGEKMVSLVTLDAETKLPQLSVVSWVYAEPNGTKIKIALGHKASSIENIRSNPNVLLGMIGAGSCYEVRGTATVSQIFERTMKLCVVTIEVEAVENVIFYGGKVTVEPAYEKTYNAELAKKLDTEVYELFRQND</sequence>
<reference evidence="2" key="2">
    <citation type="submission" date="2020-08" db="EMBL/GenBank/DDBJ databases">
        <title>The Agave Microbiome: Exploring the role of microbial communities in plant adaptations to desert environments.</title>
        <authorList>
            <person name="Partida-Martinez L.P."/>
        </authorList>
    </citation>
    <scope>NUCLEOTIDE SEQUENCE [LARGE SCALE GENOMIC DNA]</scope>
    <source>
        <strain evidence="2">AT2.8</strain>
    </source>
</reference>
<comment type="caution">
    <text evidence="1">The sequence shown here is derived from an EMBL/GenBank/DDBJ whole genome shotgun (WGS) entry which is preliminary data.</text>
</comment>
<reference evidence="2" key="1">
    <citation type="submission" date="2020-07" db="EMBL/GenBank/DDBJ databases">
        <authorList>
            <person name="Partida-Martinez L."/>
            <person name="Huntemann M."/>
            <person name="Clum A."/>
            <person name="Wang J."/>
            <person name="Palaniappan K."/>
            <person name="Ritter S."/>
            <person name="Chen I.-M."/>
            <person name="Stamatis D."/>
            <person name="Reddy T."/>
            <person name="O'Malley R."/>
            <person name="Daum C."/>
            <person name="Shapiro N."/>
            <person name="Ivanova N."/>
            <person name="Kyrpides N."/>
            <person name="Woyke T."/>
        </authorList>
    </citation>
    <scope>NUCLEOTIDE SEQUENCE [LARGE SCALE GENOMIC DNA]</scope>
    <source>
        <strain evidence="2">AT2.8</strain>
    </source>
</reference>
<protein>
    <recommendedName>
        <fullName evidence="3">Pyridoxamine 5'-phosphate oxidase</fullName>
    </recommendedName>
</protein>
<dbReference type="AlphaFoldDB" id="A0A852TCI1"/>
<dbReference type="InterPro" id="IPR012349">
    <property type="entry name" value="Split_barrel_FMN-bd"/>
</dbReference>
<dbReference type="Proteomes" id="UP000548423">
    <property type="component" value="Unassembled WGS sequence"/>
</dbReference>
<gene>
    <name evidence="1" type="ORF">F4694_003310</name>
</gene>
<evidence type="ECO:0000313" key="2">
    <source>
        <dbReference type="Proteomes" id="UP000548423"/>
    </source>
</evidence>
<dbReference type="EMBL" id="JACCBX010000006">
    <property type="protein sequence ID" value="NYE06530.1"/>
    <property type="molecule type" value="Genomic_DNA"/>
</dbReference>
<evidence type="ECO:0000313" key="1">
    <source>
        <dbReference type="EMBL" id="NYE06530.1"/>
    </source>
</evidence>
<dbReference type="SUPFAM" id="SSF50475">
    <property type="entry name" value="FMN-binding split barrel"/>
    <property type="match status" value="1"/>
</dbReference>
<dbReference type="NCBIfam" id="NF005232">
    <property type="entry name" value="PRK06733.1"/>
    <property type="match status" value="1"/>
</dbReference>
<evidence type="ECO:0008006" key="3">
    <source>
        <dbReference type="Google" id="ProtNLM"/>
    </source>
</evidence>
<accession>A0A852TCI1</accession>
<dbReference type="Gene3D" id="2.30.110.10">
    <property type="entry name" value="Electron Transport, Fmn-binding Protein, Chain A"/>
    <property type="match status" value="1"/>
</dbReference>